<organism evidence="1 2">
    <name type="scientific">Gorilla gorilla gorilla</name>
    <name type="common">Western lowland gorilla</name>
    <dbReference type="NCBI Taxonomy" id="9595"/>
    <lineage>
        <taxon>Eukaryota</taxon>
        <taxon>Metazoa</taxon>
        <taxon>Chordata</taxon>
        <taxon>Craniata</taxon>
        <taxon>Vertebrata</taxon>
        <taxon>Euteleostomi</taxon>
        <taxon>Mammalia</taxon>
        <taxon>Eutheria</taxon>
        <taxon>Euarchontoglires</taxon>
        <taxon>Primates</taxon>
        <taxon>Haplorrhini</taxon>
        <taxon>Catarrhini</taxon>
        <taxon>Hominidae</taxon>
        <taxon>Gorilla</taxon>
    </lineage>
</organism>
<dbReference type="Proteomes" id="UP000001519">
    <property type="component" value="Chromosome 20"/>
</dbReference>
<dbReference type="EMBL" id="CABD030115360">
    <property type="status" value="NOT_ANNOTATED_CDS"/>
    <property type="molecule type" value="Genomic_DNA"/>
</dbReference>
<proteinExistence type="predicted"/>
<evidence type="ECO:0000313" key="2">
    <source>
        <dbReference type="Proteomes" id="UP000001519"/>
    </source>
</evidence>
<dbReference type="Bgee" id="ENSGGOG00000041848">
    <property type="expression patterns" value="Expressed in cerebellum and 6 other cell types or tissues"/>
</dbReference>
<reference evidence="1" key="4">
    <citation type="submission" date="2025-09" db="UniProtKB">
        <authorList>
            <consortium name="Ensembl"/>
        </authorList>
    </citation>
    <scope>IDENTIFICATION</scope>
</reference>
<dbReference type="InParanoid" id="A0A2I2ZIV4"/>
<reference evidence="1" key="3">
    <citation type="submission" date="2025-08" db="UniProtKB">
        <authorList>
            <consortium name="Ensembl"/>
        </authorList>
    </citation>
    <scope>IDENTIFICATION</scope>
</reference>
<evidence type="ECO:0000313" key="1">
    <source>
        <dbReference type="Ensembl" id="ENSGGOP00000047109.1"/>
    </source>
</evidence>
<dbReference type="GeneTree" id="ENSGT00910000148195"/>
<sequence length="94" mass="10334">MRLTPSFSCCCSNSCIKDTRACLSDHNSCSHTSPLVLTWNWPRYGRGQQLSRHLQRLGLCHCCQLQSLILSILSQIESQSEKSGCALGLAGHLG</sequence>
<reference evidence="1 2" key="2">
    <citation type="journal article" date="2012" name="Nature">
        <title>Insights into hominid evolution from the gorilla genome sequence.</title>
        <authorList>
            <person name="Scally A."/>
            <person name="Dutheil J.Y."/>
            <person name="Hillier L.W."/>
            <person name="Jordan G.E."/>
            <person name="Goodhead I."/>
            <person name="Herrero J."/>
            <person name="Hobolth A."/>
            <person name="Lappalainen T."/>
            <person name="Mailund T."/>
            <person name="Marques-Bonet T."/>
            <person name="McCarthy S."/>
            <person name="Montgomery S.H."/>
            <person name="Schwalie P.C."/>
            <person name="Tang Y.A."/>
            <person name="Ward M.C."/>
            <person name="Xue Y."/>
            <person name="Yngvadottir B."/>
            <person name="Alkan C."/>
            <person name="Andersen L.N."/>
            <person name="Ayub Q."/>
            <person name="Ball E.V."/>
            <person name="Beal K."/>
            <person name="Bradley B.J."/>
            <person name="Chen Y."/>
            <person name="Clee C.M."/>
            <person name="Fitzgerald S."/>
            <person name="Graves T.A."/>
            <person name="Gu Y."/>
            <person name="Heath P."/>
            <person name="Heger A."/>
            <person name="Karakoc E."/>
            <person name="Kolb-Kokocinski A."/>
            <person name="Laird G.K."/>
            <person name="Lunter G."/>
            <person name="Meader S."/>
            <person name="Mort M."/>
            <person name="Mullikin J.C."/>
            <person name="Munch K."/>
            <person name="O'Connor T.D."/>
            <person name="Phillips A.D."/>
            <person name="Prado-Martinez J."/>
            <person name="Rogers A.S."/>
            <person name="Sajjadian S."/>
            <person name="Schmidt D."/>
            <person name="Shaw K."/>
            <person name="Simpson J.T."/>
            <person name="Stenson P.D."/>
            <person name="Turner D.J."/>
            <person name="Vigilant L."/>
            <person name="Vilella A.J."/>
            <person name="Whitener W."/>
            <person name="Zhu B."/>
            <person name="Cooper D.N."/>
            <person name="de Jong P."/>
            <person name="Dermitzakis E.T."/>
            <person name="Eichler E.E."/>
            <person name="Flicek P."/>
            <person name="Goldman N."/>
            <person name="Mundy N.I."/>
            <person name="Ning Z."/>
            <person name="Odom D.T."/>
            <person name="Ponting C.P."/>
            <person name="Quail M.A."/>
            <person name="Ryder O.A."/>
            <person name="Searle S.M."/>
            <person name="Warren W.C."/>
            <person name="Wilson R.K."/>
            <person name="Schierup M.H."/>
            <person name="Rogers J."/>
            <person name="Tyler-Smith C."/>
            <person name="Durbin R."/>
        </authorList>
    </citation>
    <scope>NUCLEOTIDE SEQUENCE [LARGE SCALE GENOMIC DNA]</scope>
</reference>
<protein>
    <submittedName>
        <fullName evidence="1">Uncharacterized protein</fullName>
    </submittedName>
</protein>
<dbReference type="OMA" id="CIKDTRA"/>
<accession>A0A2I2ZIV4</accession>
<name>A0A2I2ZIV4_GORGO</name>
<dbReference type="AlphaFoldDB" id="A0A2I2ZIV4"/>
<keyword evidence="2" id="KW-1185">Reference proteome</keyword>
<dbReference type="Ensembl" id="ENSGGOT00000056638.1">
    <property type="protein sequence ID" value="ENSGGOP00000047109.1"/>
    <property type="gene ID" value="ENSGGOG00000041848.1"/>
</dbReference>
<reference evidence="2" key="1">
    <citation type="submission" date="2011-05" db="EMBL/GenBank/DDBJ databases">
        <title>Insights into the evolution of the great apes provided by the gorilla genome.</title>
        <authorList>
            <person name="Scally A."/>
        </authorList>
    </citation>
    <scope>NUCLEOTIDE SEQUENCE [LARGE SCALE GENOMIC DNA]</scope>
</reference>